<gene>
    <name evidence="2" type="ORF">PXEA_LOCUS34435</name>
</gene>
<evidence type="ECO:0000313" key="2">
    <source>
        <dbReference type="EMBL" id="VEL40995.1"/>
    </source>
</evidence>
<keyword evidence="1" id="KW-1133">Transmembrane helix</keyword>
<name>A0A3S5CQZ4_9PLAT</name>
<accession>A0A3S5CQZ4</accession>
<proteinExistence type="predicted"/>
<reference evidence="2" key="1">
    <citation type="submission" date="2018-11" db="EMBL/GenBank/DDBJ databases">
        <authorList>
            <consortium name="Pathogen Informatics"/>
        </authorList>
    </citation>
    <scope>NUCLEOTIDE SEQUENCE</scope>
</reference>
<evidence type="ECO:0000256" key="1">
    <source>
        <dbReference type="SAM" id="Phobius"/>
    </source>
</evidence>
<comment type="caution">
    <text evidence="2">The sequence shown here is derived from an EMBL/GenBank/DDBJ whole genome shotgun (WGS) entry which is preliminary data.</text>
</comment>
<dbReference type="EMBL" id="CAAALY010267382">
    <property type="protein sequence ID" value="VEL40995.1"/>
    <property type="molecule type" value="Genomic_DNA"/>
</dbReference>
<keyword evidence="3" id="KW-1185">Reference proteome</keyword>
<sequence length="170" mass="19308">MSCHRSFWLTGSSRSTTHVTPEDVTCSCNFSCFKSDQEKRTLSGVFWTVQSRELGIFPDVFLAMLKMYLDHSIQLCTCVINCPSQFWVLSWQFMLIIIIIIIIITILSIINTIIIFIPVLLTYVKIITSVDIFLDITIISIAIYIAIIISTNNTTSLTNKLSQSVGLWSR</sequence>
<keyword evidence="1" id="KW-0472">Membrane</keyword>
<evidence type="ECO:0000313" key="3">
    <source>
        <dbReference type="Proteomes" id="UP000784294"/>
    </source>
</evidence>
<organism evidence="2 3">
    <name type="scientific">Protopolystoma xenopodis</name>
    <dbReference type="NCBI Taxonomy" id="117903"/>
    <lineage>
        <taxon>Eukaryota</taxon>
        <taxon>Metazoa</taxon>
        <taxon>Spiralia</taxon>
        <taxon>Lophotrochozoa</taxon>
        <taxon>Platyhelminthes</taxon>
        <taxon>Monogenea</taxon>
        <taxon>Polyopisthocotylea</taxon>
        <taxon>Polystomatidea</taxon>
        <taxon>Polystomatidae</taxon>
        <taxon>Protopolystoma</taxon>
    </lineage>
</organism>
<protein>
    <submittedName>
        <fullName evidence="2">Uncharacterized protein</fullName>
    </submittedName>
</protein>
<feature type="transmembrane region" description="Helical" evidence="1">
    <location>
        <begin position="132"/>
        <end position="151"/>
    </location>
</feature>
<dbReference type="Proteomes" id="UP000784294">
    <property type="component" value="Unassembled WGS sequence"/>
</dbReference>
<keyword evidence="1" id="KW-0812">Transmembrane</keyword>
<dbReference type="AlphaFoldDB" id="A0A3S5CQZ4"/>
<feature type="transmembrane region" description="Helical" evidence="1">
    <location>
        <begin position="93"/>
        <end position="120"/>
    </location>
</feature>